<evidence type="ECO:0000313" key="2">
    <source>
        <dbReference type="Proteomes" id="UP000233551"/>
    </source>
</evidence>
<evidence type="ECO:0008006" key="3">
    <source>
        <dbReference type="Google" id="ProtNLM"/>
    </source>
</evidence>
<sequence>MEMESICEVRRWKVRTLQTFGRIGSDIANVWAIWSFRPKTGEVPDGLPLTAEFAVPCCKPPTPLPCEFLLAPIATDWSFSSPPSSPKCDETLCFKFWTKLEIRSSFLLQLIVSSVSSKSCARRSVQFVFANVELISAHLELEILREECFYIVEKVLIMFRSSYLGGEFLAMKEEKGNNPEKIRETQWVQLLICIAHGFQWDSEYIFNEDADGHLDEEDEHIGDGSDPENGEHIVVRLSPTTADMVIFSDEDEGYISEELVDKCISDDEKSEGEFRKYPEFDENATFGEGLKLALEELCPGAPHRNCVLHIWRNFYSKYKNMKLTKQLWKCTRSTTMVEFDQNMMIIKRMNEDAWAWLKRFKPDAWNKVGFSDYPKNDNLLNNTYEQFNSKIVKFRGSTPIRSLRPLRPHCRVSRLYHPQV</sequence>
<protein>
    <recommendedName>
        <fullName evidence="3">MULE transposase domain-containing protein</fullName>
    </recommendedName>
</protein>
<name>A0A2I0JAC6_PUNGR</name>
<organism evidence="1 2">
    <name type="scientific">Punica granatum</name>
    <name type="common">Pomegranate</name>
    <dbReference type="NCBI Taxonomy" id="22663"/>
    <lineage>
        <taxon>Eukaryota</taxon>
        <taxon>Viridiplantae</taxon>
        <taxon>Streptophyta</taxon>
        <taxon>Embryophyta</taxon>
        <taxon>Tracheophyta</taxon>
        <taxon>Spermatophyta</taxon>
        <taxon>Magnoliopsida</taxon>
        <taxon>eudicotyledons</taxon>
        <taxon>Gunneridae</taxon>
        <taxon>Pentapetalae</taxon>
        <taxon>rosids</taxon>
        <taxon>malvids</taxon>
        <taxon>Myrtales</taxon>
        <taxon>Lythraceae</taxon>
        <taxon>Punica</taxon>
    </lineage>
</organism>
<comment type="caution">
    <text evidence="1">The sequence shown here is derived from an EMBL/GenBank/DDBJ whole genome shotgun (WGS) entry which is preliminary data.</text>
</comment>
<reference evidence="1 2" key="1">
    <citation type="submission" date="2017-11" db="EMBL/GenBank/DDBJ databases">
        <title>De-novo sequencing of pomegranate (Punica granatum L.) genome.</title>
        <authorList>
            <person name="Akparov Z."/>
            <person name="Amiraslanov A."/>
            <person name="Hajiyeva S."/>
            <person name="Abbasov M."/>
            <person name="Kaur K."/>
            <person name="Hamwieh A."/>
            <person name="Solovyev V."/>
            <person name="Salamov A."/>
            <person name="Braich B."/>
            <person name="Kosarev P."/>
            <person name="Mahmoud A."/>
            <person name="Hajiyev E."/>
            <person name="Babayeva S."/>
            <person name="Izzatullayeva V."/>
            <person name="Mammadov A."/>
            <person name="Mammadov A."/>
            <person name="Sharifova S."/>
            <person name="Ojaghi J."/>
            <person name="Eynullazada K."/>
            <person name="Bayramov B."/>
            <person name="Abdulazimova A."/>
            <person name="Shahmuradov I."/>
        </authorList>
    </citation>
    <scope>NUCLEOTIDE SEQUENCE [LARGE SCALE GENOMIC DNA]</scope>
    <source>
        <strain evidence="2">cv. AG2017</strain>
        <tissue evidence="1">Leaf</tissue>
    </source>
</reference>
<gene>
    <name evidence="1" type="ORF">CRG98_026410</name>
</gene>
<accession>A0A2I0JAC6</accession>
<evidence type="ECO:0000313" key="1">
    <source>
        <dbReference type="EMBL" id="PKI53209.1"/>
    </source>
</evidence>
<keyword evidence="2" id="KW-1185">Reference proteome</keyword>
<dbReference type="AlphaFoldDB" id="A0A2I0JAC6"/>
<dbReference type="PANTHER" id="PTHR31973">
    <property type="entry name" value="POLYPROTEIN, PUTATIVE-RELATED"/>
    <property type="match status" value="1"/>
</dbReference>
<dbReference type="EMBL" id="PGOL01001871">
    <property type="protein sequence ID" value="PKI53209.1"/>
    <property type="molecule type" value="Genomic_DNA"/>
</dbReference>
<proteinExistence type="predicted"/>
<dbReference type="PANTHER" id="PTHR31973:SF191">
    <property type="entry name" value="OS05G0489400 PROTEIN"/>
    <property type="match status" value="1"/>
</dbReference>
<dbReference type="Proteomes" id="UP000233551">
    <property type="component" value="Unassembled WGS sequence"/>
</dbReference>